<dbReference type="InterPro" id="IPR017896">
    <property type="entry name" value="4Fe4S_Fe-S-bd"/>
</dbReference>
<dbReference type="SUPFAM" id="SSF54862">
    <property type="entry name" value="4Fe-4S ferredoxins"/>
    <property type="match status" value="1"/>
</dbReference>
<keyword evidence="5" id="KW-0408">Iron</keyword>
<feature type="transmembrane region" description="Helical" evidence="7">
    <location>
        <begin position="183"/>
        <end position="202"/>
    </location>
</feature>
<keyword evidence="10" id="KW-1185">Reference proteome</keyword>
<dbReference type="PANTHER" id="PTHR30176:SF3">
    <property type="entry name" value="FERREDOXIN-TYPE PROTEIN NAPH"/>
    <property type="match status" value="1"/>
</dbReference>
<dbReference type="Pfam" id="PF12801">
    <property type="entry name" value="Fer4_5"/>
    <property type="match status" value="3"/>
</dbReference>
<dbReference type="OrthoDB" id="9806398at2"/>
<dbReference type="PROSITE" id="PS00198">
    <property type="entry name" value="4FE4S_FER_1"/>
    <property type="match status" value="1"/>
</dbReference>
<dbReference type="Proteomes" id="UP000214689">
    <property type="component" value="Chromosome"/>
</dbReference>
<evidence type="ECO:0000256" key="7">
    <source>
        <dbReference type="SAM" id="Phobius"/>
    </source>
</evidence>
<evidence type="ECO:0000256" key="3">
    <source>
        <dbReference type="ARBA" id="ARBA00022723"/>
    </source>
</evidence>
<keyword evidence="6" id="KW-0411">Iron-sulfur</keyword>
<feature type="transmembrane region" description="Helical" evidence="7">
    <location>
        <begin position="72"/>
        <end position="101"/>
    </location>
</feature>
<reference evidence="10" key="1">
    <citation type="submission" date="2016-05" db="EMBL/GenBank/DDBJ databases">
        <authorList>
            <person name="Holder M.E."/>
            <person name="Ajami N.J."/>
            <person name="Petrosino J.F."/>
        </authorList>
    </citation>
    <scope>NUCLEOTIDE SEQUENCE [LARGE SCALE GENOMIC DNA]</scope>
    <source>
        <strain evidence="10">ATCC 700696</strain>
    </source>
</reference>
<evidence type="ECO:0000256" key="2">
    <source>
        <dbReference type="ARBA" id="ARBA00022485"/>
    </source>
</evidence>
<keyword evidence="7" id="KW-0812">Transmembrane</keyword>
<organism evidence="9 10">
    <name type="scientific">Mogibacterium pumilum</name>
    <dbReference type="NCBI Taxonomy" id="86332"/>
    <lineage>
        <taxon>Bacteria</taxon>
        <taxon>Bacillati</taxon>
        <taxon>Bacillota</taxon>
        <taxon>Clostridia</taxon>
        <taxon>Peptostreptococcales</taxon>
        <taxon>Anaerovoracaceae</taxon>
        <taxon>Mogibacterium</taxon>
    </lineage>
</organism>
<name>A0A223ATF2_9FIRM</name>
<dbReference type="GO" id="GO:0046872">
    <property type="term" value="F:metal ion binding"/>
    <property type="evidence" value="ECO:0007669"/>
    <property type="project" value="UniProtKB-KW"/>
</dbReference>
<proteinExistence type="predicted"/>
<dbReference type="Pfam" id="PF00037">
    <property type="entry name" value="Fer4"/>
    <property type="match status" value="1"/>
</dbReference>
<keyword evidence="1" id="KW-0813">Transport</keyword>
<dbReference type="Gene3D" id="3.30.70.20">
    <property type="match status" value="1"/>
</dbReference>
<evidence type="ECO:0000259" key="8">
    <source>
        <dbReference type="PROSITE" id="PS51379"/>
    </source>
</evidence>
<feature type="domain" description="4Fe-4S ferredoxin-type" evidence="8">
    <location>
        <begin position="249"/>
        <end position="279"/>
    </location>
</feature>
<dbReference type="InterPro" id="IPR051684">
    <property type="entry name" value="Electron_Trans/Redox"/>
</dbReference>
<dbReference type="GO" id="GO:0005886">
    <property type="term" value="C:plasma membrane"/>
    <property type="evidence" value="ECO:0007669"/>
    <property type="project" value="TreeGrafter"/>
</dbReference>
<keyword evidence="7" id="KW-1133">Transmembrane helix</keyword>
<keyword evidence="2" id="KW-0004">4Fe-4S</keyword>
<keyword evidence="4" id="KW-0249">Electron transport</keyword>
<dbReference type="RefSeq" id="WP_094234478.1">
    <property type="nucleotide sequence ID" value="NZ_CP016199.1"/>
</dbReference>
<gene>
    <name evidence="9" type="ORF">AXF17_07360</name>
</gene>
<dbReference type="AlphaFoldDB" id="A0A223ATF2"/>
<keyword evidence="7" id="KW-0472">Membrane</keyword>
<accession>A0A223ATF2</accession>
<keyword evidence="3" id="KW-0479">Metal-binding</keyword>
<dbReference type="GO" id="GO:0051539">
    <property type="term" value="F:4 iron, 4 sulfur cluster binding"/>
    <property type="evidence" value="ECO:0007669"/>
    <property type="project" value="UniProtKB-KW"/>
</dbReference>
<evidence type="ECO:0000256" key="6">
    <source>
        <dbReference type="ARBA" id="ARBA00023014"/>
    </source>
</evidence>
<dbReference type="PROSITE" id="PS51379">
    <property type="entry name" value="4FE4S_FER_2"/>
    <property type="match status" value="1"/>
</dbReference>
<evidence type="ECO:0000256" key="4">
    <source>
        <dbReference type="ARBA" id="ARBA00022982"/>
    </source>
</evidence>
<evidence type="ECO:0000313" key="10">
    <source>
        <dbReference type="Proteomes" id="UP000214689"/>
    </source>
</evidence>
<evidence type="ECO:0000256" key="1">
    <source>
        <dbReference type="ARBA" id="ARBA00022448"/>
    </source>
</evidence>
<evidence type="ECO:0000256" key="5">
    <source>
        <dbReference type="ARBA" id="ARBA00023004"/>
    </source>
</evidence>
<dbReference type="PANTHER" id="PTHR30176">
    <property type="entry name" value="FERREDOXIN-TYPE PROTEIN NAPH"/>
    <property type="match status" value="1"/>
</dbReference>
<dbReference type="EMBL" id="CP016199">
    <property type="protein sequence ID" value="ASS38238.1"/>
    <property type="molecule type" value="Genomic_DNA"/>
</dbReference>
<feature type="transmembrane region" description="Helical" evidence="7">
    <location>
        <begin position="122"/>
        <end position="140"/>
    </location>
</feature>
<dbReference type="InterPro" id="IPR017900">
    <property type="entry name" value="4Fe4S_Fe_S_CS"/>
</dbReference>
<protein>
    <submittedName>
        <fullName evidence="9">4Fe-4S ferredoxin</fullName>
    </submittedName>
</protein>
<evidence type="ECO:0000313" key="9">
    <source>
        <dbReference type="EMBL" id="ASS38238.1"/>
    </source>
</evidence>
<sequence length="294" mass="33453">MKTNNPRRHFVQLVAVFLTNPHISNFRNGTIHKGDSKSFCSPGLNCYSCPAASTACPIGALQSVENGNKYHISYYVMGFLMITGAFLGRFVCGFLCPFGFFQDLLHKIRVKKRKIPVWLDKVLRYFKYVILLVFVLALPITLSNEFGIGEPFFCKYICPAGTIEAGIPLLIKNESLRAMMGVLFNWKMILLIITVILSTMIYRPFCKYVCPLGAIYSFFNRFSVLQMELDRGTCINCMKCEIHCDMQVKVLDNINSVECIRCGKCRSICPTNAINWTVGEKVILKSNENRRQRT</sequence>